<dbReference type="OrthoDB" id="271745at2759"/>
<dbReference type="SUPFAM" id="SSF103196">
    <property type="entry name" value="Roadblock/LC7 domain"/>
    <property type="match status" value="1"/>
</dbReference>
<dbReference type="GO" id="GO:0032008">
    <property type="term" value="P:positive regulation of TOR signaling"/>
    <property type="evidence" value="ECO:0007669"/>
    <property type="project" value="InterPro"/>
</dbReference>
<dbReference type="Pfam" id="PF03259">
    <property type="entry name" value="Robl_LC7"/>
    <property type="match status" value="1"/>
</dbReference>
<evidence type="ECO:0000313" key="4">
    <source>
        <dbReference type="EMBL" id="KAJ6216887.1"/>
    </source>
</evidence>
<accession>A0A9Q0M3N2</accession>
<dbReference type="Gene3D" id="3.30.450.30">
    <property type="entry name" value="Dynein light chain 2a, cytoplasmic"/>
    <property type="match status" value="1"/>
</dbReference>
<sequence>MFKPKPLTQILEQANTGGITATLLFSKDGRLLAYAGETNSHMVAAIASGIWTSFNNYGKNVLMDNQLQHVYIECKDGSAIISNVADLLLCLYSKNATLNAGVVRLKMQIIVEHLEKPLSQLSIT</sequence>
<dbReference type="GO" id="GO:0005085">
    <property type="term" value="F:guanyl-nucleotide exchange factor activity"/>
    <property type="evidence" value="ECO:0007669"/>
    <property type="project" value="InterPro"/>
</dbReference>
<dbReference type="GO" id="GO:0060090">
    <property type="term" value="F:molecular adaptor activity"/>
    <property type="evidence" value="ECO:0007669"/>
    <property type="project" value="InterPro"/>
</dbReference>
<keyword evidence="5" id="KW-1185">Reference proteome</keyword>
<evidence type="ECO:0000256" key="1">
    <source>
        <dbReference type="ARBA" id="ARBA00007191"/>
    </source>
</evidence>
<dbReference type="AlphaFoldDB" id="A0A9Q0M3N2"/>
<name>A0A9Q0M3N2_BLOTA</name>
<dbReference type="EMBL" id="JAPWDV010000003">
    <property type="protein sequence ID" value="KAJ6216887.1"/>
    <property type="molecule type" value="Genomic_DNA"/>
</dbReference>
<dbReference type="InterPro" id="IPR004942">
    <property type="entry name" value="Roadblock/LAMTOR2_dom"/>
</dbReference>
<dbReference type="InterPro" id="IPR037587">
    <property type="entry name" value="LAMTOR2-like"/>
</dbReference>
<gene>
    <name evidence="4" type="ORF">RDWZM_008044</name>
</gene>
<protein>
    <recommendedName>
        <fullName evidence="2">Ragulator complex protein LAMTOR2 homolog</fullName>
    </recommendedName>
</protein>
<dbReference type="Proteomes" id="UP001142055">
    <property type="component" value="Chromosome 3"/>
</dbReference>
<comment type="similarity">
    <text evidence="1">Belongs to the GAMAD family.</text>
</comment>
<dbReference type="SMART" id="SM00960">
    <property type="entry name" value="Robl_LC7"/>
    <property type="match status" value="1"/>
</dbReference>
<evidence type="ECO:0000256" key="2">
    <source>
        <dbReference type="ARBA" id="ARBA00072715"/>
    </source>
</evidence>
<organism evidence="4 5">
    <name type="scientific">Blomia tropicalis</name>
    <name type="common">Mite</name>
    <dbReference type="NCBI Taxonomy" id="40697"/>
    <lineage>
        <taxon>Eukaryota</taxon>
        <taxon>Metazoa</taxon>
        <taxon>Ecdysozoa</taxon>
        <taxon>Arthropoda</taxon>
        <taxon>Chelicerata</taxon>
        <taxon>Arachnida</taxon>
        <taxon>Acari</taxon>
        <taxon>Acariformes</taxon>
        <taxon>Sarcoptiformes</taxon>
        <taxon>Astigmata</taxon>
        <taxon>Glycyphagoidea</taxon>
        <taxon>Echimyopodidae</taxon>
        <taxon>Blomia</taxon>
    </lineage>
</organism>
<evidence type="ECO:0000313" key="5">
    <source>
        <dbReference type="Proteomes" id="UP001142055"/>
    </source>
</evidence>
<reference evidence="4" key="1">
    <citation type="submission" date="2022-12" db="EMBL/GenBank/DDBJ databases">
        <title>Genome assemblies of Blomia tropicalis.</title>
        <authorList>
            <person name="Cui Y."/>
        </authorList>
    </citation>
    <scope>NUCLEOTIDE SEQUENCE</scope>
    <source>
        <tissue evidence="4">Adult mites</tissue>
    </source>
</reference>
<proteinExistence type="inferred from homology"/>
<evidence type="ECO:0000259" key="3">
    <source>
        <dbReference type="SMART" id="SM00960"/>
    </source>
</evidence>
<dbReference type="FunFam" id="3.30.450.30:FF:000004">
    <property type="entry name" value="ragulator complex protein LAMTOR2"/>
    <property type="match status" value="1"/>
</dbReference>
<dbReference type="PANTHER" id="PTHR13323">
    <property type="entry name" value="LATE ENDOSOMAL/LYSOSOMAL MP1 INTERACTING PROTEIN"/>
    <property type="match status" value="1"/>
</dbReference>
<feature type="domain" description="Roadblock/LAMTOR2" evidence="3">
    <location>
        <begin position="7"/>
        <end position="93"/>
    </location>
</feature>
<dbReference type="OMA" id="HCDDGIV"/>
<dbReference type="GO" id="GO:0005737">
    <property type="term" value="C:cytoplasm"/>
    <property type="evidence" value="ECO:0007669"/>
    <property type="project" value="UniProtKB-ARBA"/>
</dbReference>
<comment type="caution">
    <text evidence="4">The sequence shown here is derived from an EMBL/GenBank/DDBJ whole genome shotgun (WGS) entry which is preliminary data.</text>
</comment>